<feature type="transmembrane region" description="Helical" evidence="1">
    <location>
        <begin position="182"/>
        <end position="205"/>
    </location>
</feature>
<dbReference type="InterPro" id="IPR038522">
    <property type="entry name" value="T4/T6SS_DotU_sf"/>
</dbReference>
<dbReference type="AlphaFoldDB" id="A0A1I7DXD3"/>
<reference evidence="4" key="1">
    <citation type="submission" date="2016-10" db="EMBL/GenBank/DDBJ databases">
        <authorList>
            <person name="Varghese N."/>
            <person name="Submissions S."/>
        </authorList>
    </citation>
    <scope>NUCLEOTIDE SEQUENCE [LARGE SCALE GENOMIC DNA]</scope>
    <source>
        <strain evidence="4">Ah-143</strain>
    </source>
</reference>
<name>A0A1I7DXD3_9ENTR</name>
<sequence>MSELLDDYLPVFKQVLDMIAEPTSFTDYAEARQGCLVQLEQAMQRACQQDASEEEKAAAKFAVIAWIDETVLCSSLPWRERWQSELLQRKYLNVTVAGERFFTCLAQLETVWHQARKIFLFCLQNGFHGQYSMPEDDEQLQKIITEQRALSLPAAWLSWPNNSAITLATCGKTVATPLHKRLLLRATVTLLLLYGSLFFLLYHYAN</sequence>
<accession>A0A1I7DXD3</accession>
<keyword evidence="4" id="KW-1185">Reference proteome</keyword>
<evidence type="ECO:0000313" key="3">
    <source>
        <dbReference type="EMBL" id="SFU16347.1"/>
    </source>
</evidence>
<protein>
    <submittedName>
        <fullName evidence="3">Type VI secretion system protein ImpK</fullName>
    </submittedName>
</protein>
<dbReference type="PANTHER" id="PTHR38033:SF1">
    <property type="entry name" value="DOTU FAMILY TYPE IV_VI SECRETION SYSTEM PROTEIN"/>
    <property type="match status" value="1"/>
</dbReference>
<dbReference type="Pfam" id="PF09850">
    <property type="entry name" value="DotU"/>
    <property type="match status" value="1"/>
</dbReference>
<keyword evidence="1" id="KW-0812">Transmembrane</keyword>
<proteinExistence type="predicted"/>
<dbReference type="EMBL" id="FPAU01000007">
    <property type="protein sequence ID" value="SFU16347.1"/>
    <property type="molecule type" value="Genomic_DNA"/>
</dbReference>
<keyword evidence="1" id="KW-0472">Membrane</keyword>
<dbReference type="Gene3D" id="1.25.40.590">
    <property type="entry name" value="Type IV / VI secretion system, DotU"/>
    <property type="match status" value="1"/>
</dbReference>
<evidence type="ECO:0000313" key="4">
    <source>
        <dbReference type="Proteomes" id="UP000199187"/>
    </source>
</evidence>
<evidence type="ECO:0000259" key="2">
    <source>
        <dbReference type="Pfam" id="PF09850"/>
    </source>
</evidence>
<evidence type="ECO:0000256" key="1">
    <source>
        <dbReference type="SAM" id="Phobius"/>
    </source>
</evidence>
<dbReference type="PANTHER" id="PTHR38033">
    <property type="entry name" value="MEMBRANE PROTEIN-RELATED"/>
    <property type="match status" value="1"/>
</dbReference>
<feature type="domain" description="Type IV / VI secretion system DotU" evidence="2">
    <location>
        <begin position="4"/>
        <end position="204"/>
    </location>
</feature>
<organism evidence="3 4">
    <name type="scientific">Kosakonia arachidis</name>
    <dbReference type="NCBI Taxonomy" id="551989"/>
    <lineage>
        <taxon>Bacteria</taxon>
        <taxon>Pseudomonadati</taxon>
        <taxon>Pseudomonadota</taxon>
        <taxon>Gammaproteobacteria</taxon>
        <taxon>Enterobacterales</taxon>
        <taxon>Enterobacteriaceae</taxon>
        <taxon>Kosakonia</taxon>
    </lineage>
</organism>
<gene>
    <name evidence="3" type="ORF">SAMN05192562_107135</name>
</gene>
<keyword evidence="1" id="KW-1133">Transmembrane helix</keyword>
<dbReference type="Proteomes" id="UP000199187">
    <property type="component" value="Unassembled WGS sequence"/>
</dbReference>
<dbReference type="OrthoDB" id="345640at2"/>
<dbReference type="RefSeq" id="WP_090125424.1">
    <property type="nucleotide sequence ID" value="NZ_CP045300.1"/>
</dbReference>
<dbReference type="InterPro" id="IPR017732">
    <property type="entry name" value="T4/T6SS_DotU"/>
</dbReference>